<dbReference type="FunFam" id="3.40.720.10:FF:000051">
    <property type="entry name" value="Arylsulfatase"/>
    <property type="match status" value="1"/>
</dbReference>
<feature type="modified residue" description="3-oxoalanine (Cys)" evidence="6">
    <location>
        <position position="86"/>
    </location>
</feature>
<evidence type="ECO:0000313" key="9">
    <source>
        <dbReference type="EMBL" id="CZR65148.1"/>
    </source>
</evidence>
<dbReference type="GO" id="GO:0018958">
    <property type="term" value="P:phenol-containing compound metabolic process"/>
    <property type="evidence" value="ECO:0007669"/>
    <property type="project" value="InterPro"/>
</dbReference>
<keyword evidence="2 7" id="KW-0732">Signal</keyword>
<gene>
    <name evidence="9" type="ORF">PAC_15048</name>
</gene>
<evidence type="ECO:0000256" key="7">
    <source>
        <dbReference type="SAM" id="SignalP"/>
    </source>
</evidence>
<dbReference type="InterPro" id="IPR000917">
    <property type="entry name" value="Sulfatase_N"/>
</dbReference>
<dbReference type="GO" id="GO:0004065">
    <property type="term" value="F:arylsulfatase activity"/>
    <property type="evidence" value="ECO:0007669"/>
    <property type="project" value="UniProtKB-UniRule"/>
</dbReference>
<dbReference type="GO" id="GO:0008449">
    <property type="term" value="F:N-acetylglucosamine-6-sulfatase activity"/>
    <property type="evidence" value="ECO:0007669"/>
    <property type="project" value="TreeGrafter"/>
</dbReference>
<dbReference type="Gene3D" id="3.40.720.10">
    <property type="entry name" value="Alkaline Phosphatase, subunit A"/>
    <property type="match status" value="1"/>
</dbReference>
<dbReference type="CDD" id="cd16147">
    <property type="entry name" value="G6S"/>
    <property type="match status" value="1"/>
</dbReference>
<evidence type="ECO:0000256" key="6">
    <source>
        <dbReference type="PIRSR" id="PIRSR000972-50"/>
    </source>
</evidence>
<comment type="catalytic activity">
    <reaction evidence="5">
        <text>an aryl sulfate + H2O = a phenol + sulfate + H(+)</text>
        <dbReference type="Rhea" id="RHEA:17261"/>
        <dbReference type="ChEBI" id="CHEBI:15377"/>
        <dbReference type="ChEBI" id="CHEBI:15378"/>
        <dbReference type="ChEBI" id="CHEBI:16189"/>
        <dbReference type="ChEBI" id="CHEBI:33853"/>
        <dbReference type="ChEBI" id="CHEBI:140317"/>
        <dbReference type="EC" id="3.1.6.1"/>
    </reaction>
</comment>
<protein>
    <recommendedName>
        <fullName evidence="5">Arylsulfatase</fullName>
        <shortName evidence="5">AS</shortName>
        <ecNumber evidence="5">3.1.6.1</ecNumber>
    </recommendedName>
    <alternativeName>
        <fullName evidence="5">Aryl-sulfate sulphohydrolase</fullName>
    </alternativeName>
</protein>
<keyword evidence="4" id="KW-0325">Glycoprotein</keyword>
<name>A0A1L7XJF2_9HELO</name>
<dbReference type="InterPro" id="IPR024607">
    <property type="entry name" value="Sulfatase_CS"/>
</dbReference>
<dbReference type="SUPFAM" id="SSF53649">
    <property type="entry name" value="Alkaline phosphatase-like"/>
    <property type="match status" value="1"/>
</dbReference>
<feature type="domain" description="Sulfatase N-terminal" evidence="8">
    <location>
        <begin position="42"/>
        <end position="393"/>
    </location>
</feature>
<organism evidence="9 10">
    <name type="scientific">Phialocephala subalpina</name>
    <dbReference type="NCBI Taxonomy" id="576137"/>
    <lineage>
        <taxon>Eukaryota</taxon>
        <taxon>Fungi</taxon>
        <taxon>Dikarya</taxon>
        <taxon>Ascomycota</taxon>
        <taxon>Pezizomycotina</taxon>
        <taxon>Leotiomycetes</taxon>
        <taxon>Helotiales</taxon>
        <taxon>Mollisiaceae</taxon>
        <taxon>Phialocephala</taxon>
        <taxon>Phialocephala fortinii species complex</taxon>
    </lineage>
</organism>
<dbReference type="PROSITE" id="PS00523">
    <property type="entry name" value="SULFATASE_1"/>
    <property type="match status" value="1"/>
</dbReference>
<evidence type="ECO:0000256" key="1">
    <source>
        <dbReference type="ARBA" id="ARBA00008779"/>
    </source>
</evidence>
<evidence type="ECO:0000313" key="10">
    <source>
        <dbReference type="Proteomes" id="UP000184330"/>
    </source>
</evidence>
<reference evidence="9 10" key="1">
    <citation type="submission" date="2016-03" db="EMBL/GenBank/DDBJ databases">
        <authorList>
            <person name="Ploux O."/>
        </authorList>
    </citation>
    <scope>NUCLEOTIDE SEQUENCE [LARGE SCALE GENOMIC DNA]</scope>
    <source>
        <strain evidence="9 10">UAMH 11012</strain>
    </source>
</reference>
<accession>A0A1L7XJF2</accession>
<dbReference type="EC" id="3.1.6.1" evidence="5"/>
<feature type="chain" id="PRO_5012860491" description="Arylsulfatase" evidence="7">
    <location>
        <begin position="20"/>
        <end position="604"/>
    </location>
</feature>
<dbReference type="InterPro" id="IPR017850">
    <property type="entry name" value="Alkaline_phosphatase_core_sf"/>
</dbReference>
<evidence type="ECO:0000259" key="8">
    <source>
        <dbReference type="Pfam" id="PF00884"/>
    </source>
</evidence>
<dbReference type="InterPro" id="IPR012083">
    <property type="entry name" value="Arylsulfatase"/>
</dbReference>
<dbReference type="OrthoDB" id="96314at2759"/>
<dbReference type="AlphaFoldDB" id="A0A1L7XJF2"/>
<dbReference type="STRING" id="576137.A0A1L7XJF2"/>
<evidence type="ECO:0000256" key="3">
    <source>
        <dbReference type="ARBA" id="ARBA00022801"/>
    </source>
</evidence>
<feature type="signal peptide" evidence="7">
    <location>
        <begin position="1"/>
        <end position="19"/>
    </location>
</feature>
<proteinExistence type="inferred from homology"/>
<dbReference type="PANTHER" id="PTHR43108">
    <property type="entry name" value="N-ACETYLGLUCOSAMINE-6-SULFATASE FAMILY MEMBER"/>
    <property type="match status" value="1"/>
</dbReference>
<dbReference type="GO" id="GO:0005539">
    <property type="term" value="F:glycosaminoglycan binding"/>
    <property type="evidence" value="ECO:0007669"/>
    <property type="project" value="TreeGrafter"/>
</dbReference>
<evidence type="ECO:0000256" key="4">
    <source>
        <dbReference type="ARBA" id="ARBA00023180"/>
    </source>
</evidence>
<dbReference type="PIRSF" id="PIRSF000972">
    <property type="entry name" value="Arylsulf_plant"/>
    <property type="match status" value="1"/>
</dbReference>
<dbReference type="Pfam" id="PF00884">
    <property type="entry name" value="Sulfatase"/>
    <property type="match status" value="1"/>
</dbReference>
<sequence>MKQFFILPVFLAIAWTRTAINESQKFQAQHIFSPEKLDSDRPNIVFILTDDQDVHLSSLDYMPFVKKHLLDQGTYFNKHYCTTAVCCPSRVTLWTGKAAHNTNITDVNPPYGGYPKFVTQGFNKAYLPIWLQNAGYNTYYTGKLFNVHTVDNYNKPEAAGFTNSDFLLDPYTYNYLNSTFQRKGEEPKSYEGQYTTDVLAEKAFGLLDEAVQSEKPFFLTIAPIAPHGNIYMNGSILDDNPVFEHTAPVSAERHQHLFKDVKVPRTENFNPDEASGANWILTLPHQNATNIAYNDHFYRQRLRSLQTVDELVDGLFTRLESYNLLSNTYILYSSDNGFHIGQHRLQPGKSCGYEEDVNIPLIVRGPGAAKNWSTDIVTSHTDLAPTFFDILGIAQREDFDGSAFPLTRAEIEKAMAGKRRREHVNVEYWGFAGGEGIFDDTLHENNTYKAIRILGPGYNLYYSIWCTNEHELYDMDVDPEQMNNLLSSSSSSSEALIAGLPIRKAVARLDALLFVMKSCKGVTCRKPWEELHPNGEVLTLQDALATEYDHFYEVEVEQNGMKVEYNFCSNGYLVEAEGAMWKNVEGKEGIRMLKRGGLRWDAWV</sequence>
<comment type="PTM">
    <text evidence="6">The conversion to 3-oxoalanine (also known as C-formylglycine, FGly), of a serine or cysteine residue in prokaryotes and of a cysteine residue in eukaryotes, is critical for catalytic activity.</text>
</comment>
<dbReference type="Proteomes" id="UP000184330">
    <property type="component" value="Unassembled WGS sequence"/>
</dbReference>
<evidence type="ECO:0000256" key="2">
    <source>
        <dbReference type="ARBA" id="ARBA00022729"/>
    </source>
</evidence>
<keyword evidence="3 5" id="KW-0378">Hydrolase</keyword>
<evidence type="ECO:0000256" key="5">
    <source>
        <dbReference type="PIRNR" id="PIRNR000972"/>
    </source>
</evidence>
<dbReference type="PANTHER" id="PTHR43108:SF8">
    <property type="entry name" value="SD21168P"/>
    <property type="match status" value="1"/>
</dbReference>
<keyword evidence="10" id="KW-1185">Reference proteome</keyword>
<comment type="similarity">
    <text evidence="1 5">Belongs to the sulfatase family.</text>
</comment>
<dbReference type="EMBL" id="FJOG01000029">
    <property type="protein sequence ID" value="CZR65148.1"/>
    <property type="molecule type" value="Genomic_DNA"/>
</dbReference>